<dbReference type="EMBL" id="CAVMJV010000020">
    <property type="protein sequence ID" value="CAK5066652.1"/>
    <property type="molecule type" value="Genomic_DNA"/>
</dbReference>
<evidence type="ECO:0000313" key="1">
    <source>
        <dbReference type="EMBL" id="CAK5066652.1"/>
    </source>
</evidence>
<protein>
    <submittedName>
        <fullName evidence="1">Uncharacterized protein</fullName>
    </submittedName>
</protein>
<gene>
    <name evidence="1" type="ORF">MENTE1834_LOCUS17625</name>
</gene>
<keyword evidence="2" id="KW-1185">Reference proteome</keyword>
<organism evidence="1 2">
    <name type="scientific">Meloidogyne enterolobii</name>
    <name type="common">Root-knot nematode worm</name>
    <name type="synonym">Meloidogyne mayaguensis</name>
    <dbReference type="NCBI Taxonomy" id="390850"/>
    <lineage>
        <taxon>Eukaryota</taxon>
        <taxon>Metazoa</taxon>
        <taxon>Ecdysozoa</taxon>
        <taxon>Nematoda</taxon>
        <taxon>Chromadorea</taxon>
        <taxon>Rhabditida</taxon>
        <taxon>Tylenchina</taxon>
        <taxon>Tylenchomorpha</taxon>
        <taxon>Tylenchoidea</taxon>
        <taxon>Meloidogynidae</taxon>
        <taxon>Meloidogyninae</taxon>
        <taxon>Meloidogyne</taxon>
    </lineage>
</organism>
<proteinExistence type="predicted"/>
<name>A0ACB0YWV4_MELEN</name>
<comment type="caution">
    <text evidence="1">The sequence shown here is derived from an EMBL/GenBank/DDBJ whole genome shotgun (WGS) entry which is preliminary data.</text>
</comment>
<accession>A0ACB0YWV4</accession>
<reference evidence="1" key="1">
    <citation type="submission" date="2023-11" db="EMBL/GenBank/DDBJ databases">
        <authorList>
            <person name="Poullet M."/>
        </authorList>
    </citation>
    <scope>NUCLEOTIDE SEQUENCE</scope>
    <source>
        <strain evidence="1">E1834</strain>
    </source>
</reference>
<dbReference type="Proteomes" id="UP001497535">
    <property type="component" value="Unassembled WGS sequence"/>
</dbReference>
<sequence>MPASALEEDLLEISKKLTRMSKDVDRQLGGAIDLIEALEKMPVNIEVLTVCLICYIFKL</sequence>
<evidence type="ECO:0000313" key="2">
    <source>
        <dbReference type="Proteomes" id="UP001497535"/>
    </source>
</evidence>